<keyword evidence="2" id="KW-0812">Transmembrane</keyword>
<dbReference type="STRING" id="693986.MOC_0404"/>
<evidence type="ECO:0000256" key="1">
    <source>
        <dbReference type="SAM" id="MobiDB-lite"/>
    </source>
</evidence>
<reference evidence="3 4" key="1">
    <citation type="journal article" date="2014" name="PLoS ONE">
        <title>Genome Information of Methylobacterium oryzae, a Plant-Probiotic Methylotroph in the Phyllosphere.</title>
        <authorList>
            <person name="Kwak M.J."/>
            <person name="Jeong H."/>
            <person name="Madhaiyan M."/>
            <person name="Lee Y."/>
            <person name="Sa T.M."/>
            <person name="Oh T.K."/>
            <person name="Kim J.F."/>
        </authorList>
    </citation>
    <scope>NUCLEOTIDE SEQUENCE [LARGE SCALE GENOMIC DNA]</scope>
    <source>
        <strain evidence="3 4">CBMB20</strain>
    </source>
</reference>
<dbReference type="KEGG" id="mor:MOC_0404"/>
<keyword evidence="2" id="KW-1133">Transmembrane helix</keyword>
<evidence type="ECO:0000313" key="4">
    <source>
        <dbReference type="Proteomes" id="UP000029492"/>
    </source>
</evidence>
<protein>
    <submittedName>
        <fullName evidence="3">Protein of unassigned function</fullName>
    </submittedName>
</protein>
<keyword evidence="2" id="KW-0472">Membrane</keyword>
<evidence type="ECO:0000256" key="2">
    <source>
        <dbReference type="SAM" id="Phobius"/>
    </source>
</evidence>
<feature type="transmembrane region" description="Helical" evidence="2">
    <location>
        <begin position="20"/>
        <end position="40"/>
    </location>
</feature>
<dbReference type="eggNOG" id="ENOG5033HRW">
    <property type="taxonomic scope" value="Bacteria"/>
</dbReference>
<dbReference type="EMBL" id="CP003811">
    <property type="protein sequence ID" value="AIQ88159.1"/>
    <property type="molecule type" value="Genomic_DNA"/>
</dbReference>
<feature type="region of interest" description="Disordered" evidence="1">
    <location>
        <begin position="47"/>
        <end position="97"/>
    </location>
</feature>
<gene>
    <name evidence="3" type="ORF">MOC_0404</name>
</gene>
<name>A0A089Q0L1_9HYPH</name>
<dbReference type="RefSeq" id="WP_043351807.1">
    <property type="nucleotide sequence ID" value="NZ_CP003811.1"/>
</dbReference>
<accession>A0A089Q0L1</accession>
<feature type="compositionally biased region" description="Polar residues" evidence="1">
    <location>
        <begin position="50"/>
        <end position="79"/>
    </location>
</feature>
<organism evidence="3 4">
    <name type="scientific">Methylobacterium oryzae CBMB20</name>
    <dbReference type="NCBI Taxonomy" id="693986"/>
    <lineage>
        <taxon>Bacteria</taxon>
        <taxon>Pseudomonadati</taxon>
        <taxon>Pseudomonadota</taxon>
        <taxon>Alphaproteobacteria</taxon>
        <taxon>Hyphomicrobiales</taxon>
        <taxon>Methylobacteriaceae</taxon>
        <taxon>Methylobacterium</taxon>
    </lineage>
</organism>
<evidence type="ECO:0000313" key="3">
    <source>
        <dbReference type="EMBL" id="AIQ88159.1"/>
    </source>
</evidence>
<dbReference type="Proteomes" id="UP000029492">
    <property type="component" value="Chromosome"/>
</dbReference>
<dbReference type="AlphaFoldDB" id="A0A089Q0L1"/>
<proteinExistence type="predicted"/>
<keyword evidence="4" id="KW-1185">Reference proteome</keyword>
<dbReference type="HOGENOM" id="CLU_183718_0_0_5"/>
<sequence length="97" mass="9944">MSDNISGQDSRQGKRGRPALYVLIVSVGLMLTSLAGLMIWQGATAPPDYASQSQAASRKQITGSESGKADTPSSANSTGVPGGNPAYPQPALRSVNP</sequence>